<gene>
    <name evidence="1" type="ORF">COU97_01355</name>
</gene>
<protein>
    <recommendedName>
        <fullName evidence="3">Fimbrial assembly protein</fullName>
    </recommendedName>
</protein>
<accession>A0A2M8L7A6</accession>
<reference evidence="2" key="1">
    <citation type="submission" date="2017-09" db="EMBL/GenBank/DDBJ databases">
        <title>Depth-based differentiation of microbial function through sediment-hosted aquifers and enrichment of novel symbionts in the deep terrestrial subsurface.</title>
        <authorList>
            <person name="Probst A.J."/>
            <person name="Ladd B."/>
            <person name="Jarett J.K."/>
            <person name="Geller-Mcgrath D.E."/>
            <person name="Sieber C.M.K."/>
            <person name="Emerson J.B."/>
            <person name="Anantharaman K."/>
            <person name="Thomas B.C."/>
            <person name="Malmstrom R."/>
            <person name="Stieglmeier M."/>
            <person name="Klingl A."/>
            <person name="Woyke T."/>
            <person name="Ryan C.M."/>
            <person name="Banfield J.F."/>
        </authorList>
    </citation>
    <scope>NUCLEOTIDE SEQUENCE [LARGE SCALE GENOMIC DNA]</scope>
</reference>
<evidence type="ECO:0000313" key="1">
    <source>
        <dbReference type="EMBL" id="PJE70126.1"/>
    </source>
</evidence>
<dbReference type="Pfam" id="PF05137">
    <property type="entry name" value="PilN"/>
    <property type="match status" value="1"/>
</dbReference>
<evidence type="ECO:0008006" key="3">
    <source>
        <dbReference type="Google" id="ProtNLM"/>
    </source>
</evidence>
<dbReference type="EMBL" id="PFEM01000020">
    <property type="protein sequence ID" value="PJE70126.1"/>
    <property type="molecule type" value="Genomic_DNA"/>
</dbReference>
<dbReference type="PANTHER" id="PTHR40278">
    <property type="entry name" value="DNA UTILIZATION PROTEIN HOFN"/>
    <property type="match status" value="1"/>
</dbReference>
<proteinExistence type="predicted"/>
<comment type="caution">
    <text evidence="1">The sequence shown here is derived from an EMBL/GenBank/DDBJ whole genome shotgun (WGS) entry which is preliminary data.</text>
</comment>
<sequence>MAAPKSEIELLPQEGWEKGTLGKLLKWALTAGRYIVIVTELAVIMAFLSRFKFDRELTDLHEEIKQKQAVIQSAQSFETEFRFLQKRLEALSALEENRLKTMALLTHLSQILPLDVYLDSLSIDQEAVSLNAQAASEMGLATFISQLKQSTYFKEITLSQVSLNSATAVGIKFQIKSNLAQKHE</sequence>
<organism evidence="1 2">
    <name type="scientific">Candidatus Shapirobacteria bacterium CG10_big_fil_rev_8_21_14_0_10_48_15</name>
    <dbReference type="NCBI Taxonomy" id="1974484"/>
    <lineage>
        <taxon>Bacteria</taxon>
        <taxon>Candidatus Shapironibacteriota</taxon>
    </lineage>
</organism>
<dbReference type="AlphaFoldDB" id="A0A2M8L7A6"/>
<name>A0A2M8L7A6_9BACT</name>
<dbReference type="InterPro" id="IPR007813">
    <property type="entry name" value="PilN"/>
</dbReference>
<dbReference type="Proteomes" id="UP000231579">
    <property type="component" value="Unassembled WGS sequence"/>
</dbReference>
<dbReference type="InterPro" id="IPR052534">
    <property type="entry name" value="Extracell_DNA_Util/SecSys_Comp"/>
</dbReference>
<evidence type="ECO:0000313" key="2">
    <source>
        <dbReference type="Proteomes" id="UP000231579"/>
    </source>
</evidence>
<dbReference type="PANTHER" id="PTHR40278:SF1">
    <property type="entry name" value="DNA UTILIZATION PROTEIN HOFN"/>
    <property type="match status" value="1"/>
</dbReference>